<dbReference type="Pfam" id="PF02843">
    <property type="entry name" value="GARS_C"/>
    <property type="match status" value="1"/>
</dbReference>
<evidence type="ECO:0000256" key="4">
    <source>
        <dbReference type="ARBA" id="ARBA00013255"/>
    </source>
</evidence>
<accession>A0ABY6Z2X5</accession>
<dbReference type="InterPro" id="IPR020562">
    <property type="entry name" value="PRibGlycinamide_synth_N"/>
</dbReference>
<proteinExistence type="inferred from homology"/>
<evidence type="ECO:0000256" key="11">
    <source>
        <dbReference type="ARBA" id="ARBA00042864"/>
    </source>
</evidence>
<dbReference type="InterPro" id="IPR013815">
    <property type="entry name" value="ATP_grasp_subdomain_1"/>
</dbReference>
<dbReference type="RefSeq" id="WP_268044006.1">
    <property type="nucleotide sequence ID" value="NZ_CP104064.1"/>
</dbReference>
<comment type="catalytic activity">
    <reaction evidence="12">
        <text>5-phospho-beta-D-ribosylamine + glycine + ATP = N(1)-(5-phospho-beta-D-ribosyl)glycinamide + ADP + phosphate + H(+)</text>
        <dbReference type="Rhea" id="RHEA:17453"/>
        <dbReference type="ChEBI" id="CHEBI:15378"/>
        <dbReference type="ChEBI" id="CHEBI:30616"/>
        <dbReference type="ChEBI" id="CHEBI:43474"/>
        <dbReference type="ChEBI" id="CHEBI:57305"/>
        <dbReference type="ChEBI" id="CHEBI:58681"/>
        <dbReference type="ChEBI" id="CHEBI:143788"/>
        <dbReference type="ChEBI" id="CHEBI:456216"/>
        <dbReference type="EC" id="6.3.4.13"/>
    </reaction>
</comment>
<gene>
    <name evidence="12 15" type="primary">purD</name>
    <name evidence="15" type="ORF">NZD86_21115</name>
</gene>
<dbReference type="InterPro" id="IPR011761">
    <property type="entry name" value="ATP-grasp"/>
</dbReference>
<reference evidence="15" key="1">
    <citation type="submission" date="2022-08" db="EMBL/GenBank/DDBJ databases">
        <title>Alicyclobacillus dauci DSM2870, complete genome.</title>
        <authorList>
            <person name="Wang Q."/>
            <person name="Cai R."/>
            <person name="Wang Z."/>
        </authorList>
    </citation>
    <scope>NUCLEOTIDE SEQUENCE</scope>
    <source>
        <strain evidence="15">DSM 28700</strain>
    </source>
</reference>
<dbReference type="InterPro" id="IPR020559">
    <property type="entry name" value="PRibGlycinamide_synth_CS"/>
</dbReference>
<dbReference type="PROSITE" id="PS00184">
    <property type="entry name" value="GARS"/>
    <property type="match status" value="1"/>
</dbReference>
<dbReference type="GO" id="GO:0004637">
    <property type="term" value="F:phosphoribosylamine-glycine ligase activity"/>
    <property type="evidence" value="ECO:0007669"/>
    <property type="project" value="UniProtKB-EC"/>
</dbReference>
<sequence length="428" mass="46471">MQQLKQHPRVAIIGSGAREHAITWKLSQSPLHPVLYTVPGNPGMWDLAAKVDVSPSDHAQFITWAQHESIDFIVVGPEQPLAEGLVDALAAVDIPAFGPSAAAAQLESSKAYSKSVMKEADVPTAKFEAFTDASKAMSYVRTLAFPVVIKADGLAAGKGVVIVDTEDQADATIRDMLEGNRFGASGHKVVIEEFLVGEEVSLMYFVDRDTVVPMLPARDFKRVGEGDQGPNTGGMGAFCPVPVFLERNWTPYVTDKIVRPTLQALNKQGITYRGVLYVGLMITHDGPKVIEFNARFGDPETEVVLPLLSSDLLEIMWATAHDELSAVNVKWQDAASVCVVLAGGEYPAKSDHGTPIQLSTETPEDIRLFHAGTTIENGQLVTAGGRVITVSAVGQDIPSAVKWVYANITQAHFAEMQYRRDIAHNWQR</sequence>
<dbReference type="Gene3D" id="3.90.600.10">
    <property type="entry name" value="Phosphoribosylglycinamide synthetase, C-terminal domain"/>
    <property type="match status" value="1"/>
</dbReference>
<dbReference type="PROSITE" id="PS50975">
    <property type="entry name" value="ATP_GRASP"/>
    <property type="match status" value="1"/>
</dbReference>
<dbReference type="Proteomes" id="UP001164803">
    <property type="component" value="Chromosome"/>
</dbReference>
<dbReference type="InterPro" id="IPR016185">
    <property type="entry name" value="PreATP-grasp_dom_sf"/>
</dbReference>
<feature type="domain" description="ATP-grasp" evidence="14">
    <location>
        <begin position="114"/>
        <end position="321"/>
    </location>
</feature>
<dbReference type="Gene3D" id="3.30.1490.20">
    <property type="entry name" value="ATP-grasp fold, A domain"/>
    <property type="match status" value="1"/>
</dbReference>
<protein>
    <recommendedName>
        <fullName evidence="4 12">Phosphoribosylamine--glycine ligase</fullName>
        <ecNumber evidence="4 12">6.3.4.13</ecNumber>
    </recommendedName>
    <alternativeName>
        <fullName evidence="12">GARS</fullName>
    </alternativeName>
    <alternativeName>
        <fullName evidence="10 12">Glycinamide ribonucleotide synthetase</fullName>
    </alternativeName>
    <alternativeName>
        <fullName evidence="11 12">Phosphoribosylglycinamide synthetase</fullName>
    </alternativeName>
</protein>
<dbReference type="SUPFAM" id="SSF56059">
    <property type="entry name" value="Glutathione synthetase ATP-binding domain-like"/>
    <property type="match status" value="1"/>
</dbReference>
<dbReference type="SMART" id="SM01210">
    <property type="entry name" value="GARS_C"/>
    <property type="match status" value="1"/>
</dbReference>
<dbReference type="SUPFAM" id="SSF51246">
    <property type="entry name" value="Rudiment single hybrid motif"/>
    <property type="match status" value="1"/>
</dbReference>
<comment type="cofactor">
    <cofactor evidence="2">
        <name>Mg(2+)</name>
        <dbReference type="ChEBI" id="CHEBI:18420"/>
    </cofactor>
</comment>
<evidence type="ECO:0000256" key="8">
    <source>
        <dbReference type="ARBA" id="ARBA00022840"/>
    </source>
</evidence>
<keyword evidence="6 13" id="KW-0547">Nucleotide-binding</keyword>
<comment type="cofactor">
    <cofactor evidence="1">
        <name>Mn(2+)</name>
        <dbReference type="ChEBI" id="CHEBI:29035"/>
    </cofactor>
</comment>
<keyword evidence="7 12" id="KW-0658">Purine biosynthesis</keyword>
<dbReference type="InterPro" id="IPR020560">
    <property type="entry name" value="PRibGlycinamide_synth_C-dom"/>
</dbReference>
<evidence type="ECO:0000256" key="2">
    <source>
        <dbReference type="ARBA" id="ARBA00001946"/>
    </source>
</evidence>
<dbReference type="InterPro" id="IPR020561">
    <property type="entry name" value="PRibGlycinamid_synth_ATP-grasp"/>
</dbReference>
<dbReference type="NCBIfam" id="TIGR00877">
    <property type="entry name" value="purD"/>
    <property type="match status" value="1"/>
</dbReference>
<evidence type="ECO:0000259" key="14">
    <source>
        <dbReference type="PROSITE" id="PS50975"/>
    </source>
</evidence>
<dbReference type="EC" id="6.3.4.13" evidence="4 12"/>
<dbReference type="InterPro" id="IPR000115">
    <property type="entry name" value="PRibGlycinamide_synth"/>
</dbReference>
<evidence type="ECO:0000256" key="1">
    <source>
        <dbReference type="ARBA" id="ARBA00001936"/>
    </source>
</evidence>
<dbReference type="SUPFAM" id="SSF52440">
    <property type="entry name" value="PreATP-grasp domain"/>
    <property type="match status" value="1"/>
</dbReference>
<dbReference type="Pfam" id="PF01071">
    <property type="entry name" value="GARS_A"/>
    <property type="match status" value="1"/>
</dbReference>
<dbReference type="PANTHER" id="PTHR43472">
    <property type="entry name" value="PHOSPHORIBOSYLAMINE--GLYCINE LIGASE"/>
    <property type="match status" value="1"/>
</dbReference>
<evidence type="ECO:0000256" key="5">
    <source>
        <dbReference type="ARBA" id="ARBA00022598"/>
    </source>
</evidence>
<dbReference type="HAMAP" id="MF_00138">
    <property type="entry name" value="GARS"/>
    <property type="match status" value="1"/>
</dbReference>
<evidence type="ECO:0000313" key="15">
    <source>
        <dbReference type="EMBL" id="WAH36644.1"/>
    </source>
</evidence>
<dbReference type="Pfam" id="PF02844">
    <property type="entry name" value="GARS_N"/>
    <property type="match status" value="1"/>
</dbReference>
<evidence type="ECO:0000256" key="7">
    <source>
        <dbReference type="ARBA" id="ARBA00022755"/>
    </source>
</evidence>
<dbReference type="SMART" id="SM01209">
    <property type="entry name" value="GARS_A"/>
    <property type="match status" value="1"/>
</dbReference>
<evidence type="ECO:0000256" key="6">
    <source>
        <dbReference type="ARBA" id="ARBA00022741"/>
    </source>
</evidence>
<comment type="pathway">
    <text evidence="3 12">Purine metabolism; IMP biosynthesis via de novo pathway; N(1)-(5-phospho-D-ribosyl)glycinamide from 5-phospho-alpha-D-ribose 1-diphosphate: step 2/2.</text>
</comment>
<dbReference type="PANTHER" id="PTHR43472:SF1">
    <property type="entry name" value="PHOSPHORIBOSYLAMINE--GLYCINE LIGASE, CHLOROPLASTIC"/>
    <property type="match status" value="1"/>
</dbReference>
<dbReference type="Gene3D" id="3.30.470.20">
    <property type="entry name" value="ATP-grasp fold, B domain"/>
    <property type="match status" value="1"/>
</dbReference>
<organism evidence="15 16">
    <name type="scientific">Alicyclobacillus dauci</name>
    <dbReference type="NCBI Taxonomy" id="1475485"/>
    <lineage>
        <taxon>Bacteria</taxon>
        <taxon>Bacillati</taxon>
        <taxon>Bacillota</taxon>
        <taxon>Bacilli</taxon>
        <taxon>Bacillales</taxon>
        <taxon>Alicyclobacillaceae</taxon>
        <taxon>Alicyclobacillus</taxon>
    </lineage>
</organism>
<comment type="similarity">
    <text evidence="9 12">Belongs to the GARS family.</text>
</comment>
<evidence type="ECO:0000256" key="9">
    <source>
        <dbReference type="ARBA" id="ARBA00038345"/>
    </source>
</evidence>
<dbReference type="Gene3D" id="3.40.50.20">
    <property type="match status" value="1"/>
</dbReference>
<name>A0ABY6Z2X5_9BACL</name>
<dbReference type="InterPro" id="IPR037123">
    <property type="entry name" value="PRibGlycinamide_synth_C_sf"/>
</dbReference>
<evidence type="ECO:0000256" key="10">
    <source>
        <dbReference type="ARBA" id="ARBA00042242"/>
    </source>
</evidence>
<evidence type="ECO:0000313" key="16">
    <source>
        <dbReference type="Proteomes" id="UP001164803"/>
    </source>
</evidence>
<evidence type="ECO:0000256" key="3">
    <source>
        <dbReference type="ARBA" id="ARBA00005174"/>
    </source>
</evidence>
<keyword evidence="8 13" id="KW-0067">ATP-binding</keyword>
<dbReference type="EMBL" id="CP104064">
    <property type="protein sequence ID" value="WAH36644.1"/>
    <property type="molecule type" value="Genomic_DNA"/>
</dbReference>
<keyword evidence="5 12" id="KW-0436">Ligase</keyword>
<keyword evidence="16" id="KW-1185">Reference proteome</keyword>
<dbReference type="InterPro" id="IPR011054">
    <property type="entry name" value="Rudment_hybrid_motif"/>
</dbReference>
<evidence type="ECO:0000256" key="13">
    <source>
        <dbReference type="PROSITE-ProRule" id="PRU00409"/>
    </source>
</evidence>
<evidence type="ECO:0000256" key="12">
    <source>
        <dbReference type="HAMAP-Rule" id="MF_00138"/>
    </source>
</evidence>